<gene>
    <name evidence="1" type="ordered locus">Intca_0473</name>
</gene>
<reference evidence="1 2" key="1">
    <citation type="journal article" date="2010" name="Stand. Genomic Sci.">
        <title>Complete genome sequence of Intrasporangium calvum type strain (7 KIP).</title>
        <authorList>
            <person name="Del Rio T.G."/>
            <person name="Chertkov O."/>
            <person name="Yasawong M."/>
            <person name="Lucas S."/>
            <person name="Deshpande S."/>
            <person name="Cheng J.F."/>
            <person name="Detter C."/>
            <person name="Tapia R."/>
            <person name="Han C."/>
            <person name="Goodwin L."/>
            <person name="Pitluck S."/>
            <person name="Liolios K."/>
            <person name="Ivanova N."/>
            <person name="Mavromatis K."/>
            <person name="Pati A."/>
            <person name="Chen A."/>
            <person name="Palaniappan K."/>
            <person name="Land M."/>
            <person name="Hauser L."/>
            <person name="Chang Y.J."/>
            <person name="Jeffries C.D."/>
            <person name="Rohde M."/>
            <person name="Pukall R."/>
            <person name="Sikorski J."/>
            <person name="Goker M."/>
            <person name="Woyke T."/>
            <person name="Bristow J."/>
            <person name="Eisen J.A."/>
            <person name="Markowitz V."/>
            <person name="Hugenholtz P."/>
            <person name="Kyrpides N.C."/>
            <person name="Klenk H.P."/>
            <person name="Lapidus A."/>
        </authorList>
    </citation>
    <scope>NUCLEOTIDE SEQUENCE [LARGE SCALE GENOMIC DNA]</scope>
    <source>
        <strain evidence="2">ATCC 23552 / DSM 43043 / JCM 3097 / NBRC 12989 / 7 KIP</strain>
    </source>
</reference>
<evidence type="ECO:0000313" key="1">
    <source>
        <dbReference type="EMBL" id="ADU47020.1"/>
    </source>
</evidence>
<name>E6S8Q1_INTC7</name>
<dbReference type="OrthoDB" id="3209715at2"/>
<dbReference type="eggNOG" id="COG5340">
    <property type="taxonomic scope" value="Bacteria"/>
</dbReference>
<dbReference type="AlphaFoldDB" id="E6S8Q1"/>
<evidence type="ECO:0000313" key="2">
    <source>
        <dbReference type="Proteomes" id="UP000008914"/>
    </source>
</evidence>
<sequence>MVDERVVLDKAQGVAADRGGVASRALLADVGVHRHHIRQEVLRGRWALHGRHTVAVHTRVLTQEELFWRAVWEVSASAAVLDGVSALIAAGLRGFDEEAVHVSVVHNRRSAKAPGVRVHHLPRRCSDEVIGAGVPRVRPALAAVRAAHWAVSDRQAALILAMTVQQRLCSSAQLLAAVEVIRGRRRRALVKGVVLDVAGGAQSLGELDLAGMCRRHGLPEPDRQVIREDPTGRRYLDCRWRCGLVAEIDGAGHRWGLAVTDDNLRLNEVVVGGEQVLRFDTLGLRLREGQFMTQLRAGLHALGEPGVEAPSG</sequence>
<proteinExistence type="predicted"/>
<keyword evidence="2" id="KW-1185">Reference proteome</keyword>
<dbReference type="KEGG" id="ica:Intca_0473"/>
<dbReference type="STRING" id="710696.Intca_0473"/>
<dbReference type="HOGENOM" id="CLU_052626_3_1_11"/>
<dbReference type="Proteomes" id="UP000008914">
    <property type="component" value="Chromosome"/>
</dbReference>
<evidence type="ECO:0008006" key="3">
    <source>
        <dbReference type="Google" id="ProtNLM"/>
    </source>
</evidence>
<protein>
    <recommendedName>
        <fullName evidence="3">DUF559 domain-containing protein</fullName>
    </recommendedName>
</protein>
<organism evidence="1 2">
    <name type="scientific">Intrasporangium calvum (strain ATCC 23552 / DSM 43043 / JCM 3097 / NBRC 12989 / NCIMB 10167 / NRRL B-3866 / 7 KIP)</name>
    <dbReference type="NCBI Taxonomy" id="710696"/>
    <lineage>
        <taxon>Bacteria</taxon>
        <taxon>Bacillati</taxon>
        <taxon>Actinomycetota</taxon>
        <taxon>Actinomycetes</taxon>
        <taxon>Micrococcales</taxon>
        <taxon>Intrasporangiaceae</taxon>
        <taxon>Intrasporangium</taxon>
    </lineage>
</organism>
<dbReference type="EMBL" id="CP002343">
    <property type="protein sequence ID" value="ADU47020.1"/>
    <property type="molecule type" value="Genomic_DNA"/>
</dbReference>
<accession>E6S8Q1</accession>